<dbReference type="GO" id="GO:0005886">
    <property type="term" value="C:plasma membrane"/>
    <property type="evidence" value="ECO:0007669"/>
    <property type="project" value="UniProtKB-SubCell"/>
</dbReference>
<evidence type="ECO:0000256" key="4">
    <source>
        <dbReference type="ARBA" id="ARBA00022519"/>
    </source>
</evidence>
<keyword evidence="2 9" id="KW-0813">Transport</keyword>
<evidence type="ECO:0000313" key="11">
    <source>
        <dbReference type="EMBL" id="SJZ36146.1"/>
    </source>
</evidence>
<dbReference type="AlphaFoldDB" id="A0A1T4K0Y7"/>
<evidence type="ECO:0000256" key="8">
    <source>
        <dbReference type="ARBA" id="ARBA00038436"/>
    </source>
</evidence>
<proteinExistence type="inferred from homology"/>
<dbReference type="InterPro" id="IPR007387">
    <property type="entry name" value="TRAP_DctQ"/>
</dbReference>
<dbReference type="Proteomes" id="UP000190092">
    <property type="component" value="Unassembled WGS sequence"/>
</dbReference>
<evidence type="ECO:0000256" key="6">
    <source>
        <dbReference type="ARBA" id="ARBA00022989"/>
    </source>
</evidence>
<comment type="subunit">
    <text evidence="9">The complex comprises the extracytoplasmic solute receptor protein and the two transmembrane proteins.</text>
</comment>
<evidence type="ECO:0000256" key="1">
    <source>
        <dbReference type="ARBA" id="ARBA00004429"/>
    </source>
</evidence>
<comment type="subcellular location">
    <subcellularLocation>
        <location evidence="1 9">Cell inner membrane</location>
        <topology evidence="1 9">Multi-pass membrane protein</topology>
    </subcellularLocation>
</comment>
<evidence type="ECO:0000256" key="2">
    <source>
        <dbReference type="ARBA" id="ARBA00022448"/>
    </source>
</evidence>
<keyword evidence="7 9" id="KW-0472">Membrane</keyword>
<dbReference type="STRING" id="225324.SAMN02745126_00641"/>
<dbReference type="PANTHER" id="PTHR35011">
    <property type="entry name" value="2,3-DIKETO-L-GULONATE TRAP TRANSPORTER SMALL PERMEASE PROTEIN YIAM"/>
    <property type="match status" value="1"/>
</dbReference>
<keyword evidence="5 9" id="KW-0812">Transmembrane</keyword>
<evidence type="ECO:0000256" key="3">
    <source>
        <dbReference type="ARBA" id="ARBA00022475"/>
    </source>
</evidence>
<feature type="transmembrane region" description="Helical" evidence="9">
    <location>
        <begin position="85"/>
        <end position="103"/>
    </location>
</feature>
<keyword evidence="12" id="KW-1185">Reference proteome</keyword>
<keyword evidence="4 9" id="KW-0997">Cell inner membrane</keyword>
<organism evidence="11 12">
    <name type="scientific">Enhydrobacter aerosaccus</name>
    <dbReference type="NCBI Taxonomy" id="225324"/>
    <lineage>
        <taxon>Bacteria</taxon>
        <taxon>Pseudomonadati</taxon>
        <taxon>Pseudomonadota</taxon>
        <taxon>Alphaproteobacteria</taxon>
        <taxon>Hyphomicrobiales</taxon>
        <taxon>Enhydrobacter</taxon>
    </lineage>
</organism>
<feature type="transmembrane region" description="Helical" evidence="9">
    <location>
        <begin position="12"/>
        <end position="34"/>
    </location>
</feature>
<protein>
    <recommendedName>
        <fullName evidence="9">TRAP transporter small permease protein</fullName>
    </recommendedName>
</protein>
<comment type="function">
    <text evidence="9">Part of the tripartite ATP-independent periplasmic (TRAP) transport system.</text>
</comment>
<dbReference type="GO" id="GO:0022857">
    <property type="term" value="F:transmembrane transporter activity"/>
    <property type="evidence" value="ECO:0007669"/>
    <property type="project" value="UniProtKB-UniRule"/>
</dbReference>
<reference evidence="12" key="1">
    <citation type="submission" date="2017-02" db="EMBL/GenBank/DDBJ databases">
        <authorList>
            <person name="Varghese N."/>
            <person name="Submissions S."/>
        </authorList>
    </citation>
    <scope>NUCLEOTIDE SEQUENCE [LARGE SCALE GENOMIC DNA]</scope>
    <source>
        <strain evidence="12">ATCC 27094</strain>
    </source>
</reference>
<feature type="transmembrane region" description="Helical" evidence="9">
    <location>
        <begin position="128"/>
        <end position="147"/>
    </location>
</feature>
<evidence type="ECO:0000256" key="9">
    <source>
        <dbReference type="RuleBase" id="RU369079"/>
    </source>
</evidence>
<evidence type="ECO:0000256" key="5">
    <source>
        <dbReference type="ARBA" id="ARBA00022692"/>
    </source>
</evidence>
<dbReference type="RefSeq" id="WP_218190921.1">
    <property type="nucleotide sequence ID" value="NZ_FUWJ01000001.1"/>
</dbReference>
<feature type="domain" description="Tripartite ATP-independent periplasmic transporters DctQ component" evidence="10">
    <location>
        <begin position="23"/>
        <end position="151"/>
    </location>
</feature>
<evidence type="ECO:0000256" key="7">
    <source>
        <dbReference type="ARBA" id="ARBA00023136"/>
    </source>
</evidence>
<dbReference type="GO" id="GO:0015740">
    <property type="term" value="P:C4-dicarboxylate transport"/>
    <property type="evidence" value="ECO:0007669"/>
    <property type="project" value="TreeGrafter"/>
</dbReference>
<gene>
    <name evidence="11" type="ORF">SAMN02745126_00641</name>
</gene>
<comment type="similarity">
    <text evidence="8 9">Belongs to the TRAP transporter small permease family.</text>
</comment>
<dbReference type="EMBL" id="FUWJ01000001">
    <property type="protein sequence ID" value="SJZ36146.1"/>
    <property type="molecule type" value="Genomic_DNA"/>
</dbReference>
<dbReference type="InterPro" id="IPR055348">
    <property type="entry name" value="DctQ"/>
</dbReference>
<name>A0A1T4K0Y7_9HYPH</name>
<evidence type="ECO:0000259" key="10">
    <source>
        <dbReference type="Pfam" id="PF04290"/>
    </source>
</evidence>
<dbReference type="PANTHER" id="PTHR35011:SF10">
    <property type="entry name" value="TRAP TRANSPORTER SMALL PERMEASE PROTEIN"/>
    <property type="match status" value="1"/>
</dbReference>
<keyword evidence="3" id="KW-1003">Cell membrane</keyword>
<feature type="transmembrane region" description="Helical" evidence="9">
    <location>
        <begin position="46"/>
        <end position="64"/>
    </location>
</feature>
<dbReference type="PROSITE" id="PS51257">
    <property type="entry name" value="PROKAR_LIPOPROTEIN"/>
    <property type="match status" value="1"/>
</dbReference>
<accession>A0A1T4K0Y7</accession>
<sequence length="153" mass="17070">MKALTLLNRAIVFFSAVALVVAACVLTYSVVLRYFSPEPTDWQDEFSVFLLIGMTFLSAAWVHSQRGHIGIEALASVLSPKANRLRLFVVDLLSAAFCAFFAWKSWTLLHEAWSEGYVSATAWAPPLWIPYLAMSVGMTLLTVQILVQAFQRP</sequence>
<keyword evidence="6 9" id="KW-1133">Transmembrane helix</keyword>
<evidence type="ECO:0000313" key="12">
    <source>
        <dbReference type="Proteomes" id="UP000190092"/>
    </source>
</evidence>
<dbReference type="Pfam" id="PF04290">
    <property type="entry name" value="DctQ"/>
    <property type="match status" value="1"/>
</dbReference>